<evidence type="ECO:0000256" key="2">
    <source>
        <dbReference type="SAM" id="MobiDB-lite"/>
    </source>
</evidence>
<accession>A0A392NS35</accession>
<comment type="caution">
    <text evidence="5">The sequence shown here is derived from an EMBL/GenBank/DDBJ whole genome shotgun (WGS) entry which is preliminary data.</text>
</comment>
<feature type="compositionally biased region" description="Gly residues" evidence="2">
    <location>
        <begin position="83"/>
        <end position="131"/>
    </location>
</feature>
<dbReference type="EMBL" id="LXQA010049878">
    <property type="protein sequence ID" value="MCI02688.1"/>
    <property type="molecule type" value="Genomic_DNA"/>
</dbReference>
<dbReference type="PROSITE" id="PS00352">
    <property type="entry name" value="CSD_1"/>
    <property type="match status" value="1"/>
</dbReference>
<dbReference type="Gene3D" id="4.10.60.10">
    <property type="entry name" value="Zinc finger, CCHC-type"/>
    <property type="match status" value="1"/>
</dbReference>
<dbReference type="SUPFAM" id="SSF50249">
    <property type="entry name" value="Nucleic acid-binding proteins"/>
    <property type="match status" value="1"/>
</dbReference>
<keyword evidence="1" id="KW-0862">Zinc</keyword>
<dbReference type="InterPro" id="IPR011129">
    <property type="entry name" value="CSD"/>
</dbReference>
<organism evidence="5 6">
    <name type="scientific">Trifolium medium</name>
    <dbReference type="NCBI Taxonomy" id="97028"/>
    <lineage>
        <taxon>Eukaryota</taxon>
        <taxon>Viridiplantae</taxon>
        <taxon>Streptophyta</taxon>
        <taxon>Embryophyta</taxon>
        <taxon>Tracheophyta</taxon>
        <taxon>Spermatophyta</taxon>
        <taxon>Magnoliopsida</taxon>
        <taxon>eudicotyledons</taxon>
        <taxon>Gunneridae</taxon>
        <taxon>Pentapetalae</taxon>
        <taxon>rosids</taxon>
        <taxon>fabids</taxon>
        <taxon>Fabales</taxon>
        <taxon>Fabaceae</taxon>
        <taxon>Papilionoideae</taxon>
        <taxon>50 kb inversion clade</taxon>
        <taxon>NPAAA clade</taxon>
        <taxon>Hologalegina</taxon>
        <taxon>IRL clade</taxon>
        <taxon>Trifolieae</taxon>
        <taxon>Trifolium</taxon>
    </lineage>
</organism>
<evidence type="ECO:0000259" key="3">
    <source>
        <dbReference type="PROSITE" id="PS50158"/>
    </source>
</evidence>
<dbReference type="Proteomes" id="UP000265520">
    <property type="component" value="Unassembled WGS sequence"/>
</dbReference>
<dbReference type="InterPro" id="IPR012340">
    <property type="entry name" value="NA-bd_OB-fold"/>
</dbReference>
<dbReference type="SMART" id="SM00357">
    <property type="entry name" value="CSP"/>
    <property type="match status" value="1"/>
</dbReference>
<feature type="compositionally biased region" description="Polar residues" evidence="2">
    <location>
        <begin position="69"/>
        <end position="80"/>
    </location>
</feature>
<sequence>MSSRSTGKVKWFNVQKGFGFITPDDGSEELFVHQSQIQTDGFRSLAEGETVEYQIESDNDGRSKAVSVTGPNGASVQGTKRGSSGGGYERGGASYGGGGYSGGGGYGSGDGRGYGGGGRGGGRGGGDGGSYNCGESGHMSRDCSSGGRGGGR</sequence>
<dbReference type="Gene3D" id="2.40.50.140">
    <property type="entry name" value="Nucleic acid-binding proteins"/>
    <property type="match status" value="1"/>
</dbReference>
<feature type="region of interest" description="Disordered" evidence="2">
    <location>
        <begin position="55"/>
        <end position="152"/>
    </location>
</feature>
<dbReference type="PANTHER" id="PTHR46565:SF20">
    <property type="entry name" value="COLD SHOCK DOMAIN-CONTAINING PROTEIN 4"/>
    <property type="match status" value="1"/>
</dbReference>
<reference evidence="5 6" key="1">
    <citation type="journal article" date="2018" name="Front. Plant Sci.">
        <title>Red Clover (Trifolium pratense) and Zigzag Clover (T. medium) - A Picture of Genomic Similarities and Differences.</title>
        <authorList>
            <person name="Dluhosova J."/>
            <person name="Istvanek J."/>
            <person name="Nedelnik J."/>
            <person name="Repkova J."/>
        </authorList>
    </citation>
    <scope>NUCLEOTIDE SEQUENCE [LARGE SCALE GENOMIC DNA]</scope>
    <source>
        <strain evidence="6">cv. 10/8</strain>
        <tissue evidence="5">Leaf</tissue>
    </source>
</reference>
<dbReference type="GO" id="GO:0008270">
    <property type="term" value="F:zinc ion binding"/>
    <property type="evidence" value="ECO:0007669"/>
    <property type="project" value="UniProtKB-KW"/>
</dbReference>
<evidence type="ECO:0000256" key="1">
    <source>
        <dbReference type="PROSITE-ProRule" id="PRU00047"/>
    </source>
</evidence>
<evidence type="ECO:0000313" key="5">
    <source>
        <dbReference type="EMBL" id="MCI02688.1"/>
    </source>
</evidence>
<feature type="domain" description="CCHC-type" evidence="3">
    <location>
        <begin position="131"/>
        <end position="143"/>
    </location>
</feature>
<protein>
    <submittedName>
        <fullName evidence="5">Glycine-rich protein 2-like</fullName>
    </submittedName>
</protein>
<dbReference type="PRINTS" id="PR00050">
    <property type="entry name" value="COLDSHOCK"/>
</dbReference>
<dbReference type="PROSITE" id="PS51857">
    <property type="entry name" value="CSD_2"/>
    <property type="match status" value="1"/>
</dbReference>
<dbReference type="PANTHER" id="PTHR46565">
    <property type="entry name" value="COLD SHOCK DOMAIN PROTEIN 2"/>
    <property type="match status" value="1"/>
</dbReference>
<keyword evidence="6" id="KW-1185">Reference proteome</keyword>
<dbReference type="InterPro" id="IPR019844">
    <property type="entry name" value="CSD_CS"/>
</dbReference>
<keyword evidence="1" id="KW-0863">Zinc-finger</keyword>
<name>A0A392NS35_9FABA</name>
<gene>
    <name evidence="5" type="ORF">A2U01_0023722</name>
</gene>
<dbReference type="GO" id="GO:0003676">
    <property type="term" value="F:nucleic acid binding"/>
    <property type="evidence" value="ECO:0007669"/>
    <property type="project" value="InterPro"/>
</dbReference>
<dbReference type="AlphaFoldDB" id="A0A392NS35"/>
<dbReference type="Pfam" id="PF00098">
    <property type="entry name" value="zf-CCHC"/>
    <property type="match status" value="1"/>
</dbReference>
<proteinExistence type="predicted"/>
<dbReference type="Pfam" id="PF00313">
    <property type="entry name" value="CSD"/>
    <property type="match status" value="1"/>
</dbReference>
<dbReference type="PROSITE" id="PS50158">
    <property type="entry name" value="ZF_CCHC"/>
    <property type="match status" value="1"/>
</dbReference>
<evidence type="ECO:0000259" key="4">
    <source>
        <dbReference type="PROSITE" id="PS51857"/>
    </source>
</evidence>
<dbReference type="InterPro" id="IPR002059">
    <property type="entry name" value="CSP_DNA-bd"/>
</dbReference>
<evidence type="ECO:0000313" key="6">
    <source>
        <dbReference type="Proteomes" id="UP000265520"/>
    </source>
</evidence>
<feature type="domain" description="CSD" evidence="4">
    <location>
        <begin position="4"/>
        <end position="70"/>
    </location>
</feature>
<dbReference type="InterPro" id="IPR001878">
    <property type="entry name" value="Znf_CCHC"/>
</dbReference>
<dbReference type="CDD" id="cd04458">
    <property type="entry name" value="CSP_CDS"/>
    <property type="match status" value="1"/>
</dbReference>
<keyword evidence="1" id="KW-0479">Metal-binding</keyword>